<dbReference type="Proteomes" id="UP000095214">
    <property type="component" value="Chromosome"/>
</dbReference>
<dbReference type="EMBL" id="CP017298">
    <property type="protein sequence ID" value="AOS47421.1"/>
    <property type="molecule type" value="Genomic_DNA"/>
</dbReference>
<organism evidence="2 3">
    <name type="scientific">Pauljensenia hongkongensis</name>
    <dbReference type="NCBI Taxonomy" id="178339"/>
    <lineage>
        <taxon>Bacteria</taxon>
        <taxon>Bacillati</taxon>
        <taxon>Actinomycetota</taxon>
        <taxon>Actinomycetes</taxon>
        <taxon>Actinomycetales</taxon>
        <taxon>Actinomycetaceae</taxon>
        <taxon>Pauljensenia</taxon>
    </lineage>
</organism>
<evidence type="ECO:0000256" key="1">
    <source>
        <dbReference type="SAM" id="MobiDB-lite"/>
    </source>
</evidence>
<gene>
    <name evidence="2" type="ORF">BH719_05760</name>
</gene>
<accession>A0A1D8B2Q3</accession>
<feature type="region of interest" description="Disordered" evidence="1">
    <location>
        <begin position="87"/>
        <end position="111"/>
    </location>
</feature>
<proteinExistence type="predicted"/>
<keyword evidence="3" id="KW-1185">Reference proteome</keyword>
<dbReference type="KEGG" id="phon:BH719_05760"/>
<dbReference type="InterPro" id="IPR038765">
    <property type="entry name" value="Papain-like_cys_pep_sf"/>
</dbReference>
<dbReference type="SUPFAM" id="SSF54001">
    <property type="entry name" value="Cysteine proteinases"/>
    <property type="match status" value="1"/>
</dbReference>
<reference evidence="2 3" key="1">
    <citation type="submission" date="2016-09" db="EMBL/GenBank/DDBJ databases">
        <title>Complete genome sequence of Actinomyces hongkongensis HKU8.</title>
        <authorList>
            <person name="Gao Y.-X."/>
            <person name="Zhou Y.-Y."/>
            <person name="Xie Y."/>
            <person name="Wang M."/>
            <person name="Wang S.-J."/>
            <person name="Shen S.-G."/>
        </authorList>
    </citation>
    <scope>NUCLEOTIDE SEQUENCE [LARGE SCALE GENOMIC DNA]</scope>
    <source>
        <strain evidence="2 3">HKU8</strain>
    </source>
</reference>
<evidence type="ECO:0000313" key="2">
    <source>
        <dbReference type="EMBL" id="AOS47421.1"/>
    </source>
</evidence>
<protein>
    <submittedName>
        <fullName evidence="2">Uncharacterized protein</fullName>
    </submittedName>
</protein>
<dbReference type="AlphaFoldDB" id="A0A1D8B2Q3"/>
<evidence type="ECO:0000313" key="3">
    <source>
        <dbReference type="Proteomes" id="UP000095214"/>
    </source>
</evidence>
<sequence length="132" mass="14251">MRGLRRSLGAHLVLQTLRGGAVSSGFHIDDAIGVLLNGGRQRHQDGALWADHTAEVEVDGTRKTITIEAAHAYTVIAADDGGITISNPLGHNNEADGSGNPSNNEPQVGGTFRMSWDDYRRCFMSYTYGRIP</sequence>
<name>A0A1D8B2Q3_9ACTO</name>
<dbReference type="STRING" id="178339.BH719_05760"/>